<dbReference type="InterPro" id="IPR001173">
    <property type="entry name" value="Glyco_trans_2-like"/>
</dbReference>
<proteinExistence type="predicted"/>
<evidence type="ECO:0000313" key="2">
    <source>
        <dbReference type="EMBL" id="GAA4455940.1"/>
    </source>
</evidence>
<comment type="caution">
    <text evidence="2">The sequence shown here is derived from an EMBL/GenBank/DDBJ whole genome shotgun (WGS) entry which is preliminary data.</text>
</comment>
<dbReference type="Proteomes" id="UP001500840">
    <property type="component" value="Unassembled WGS sequence"/>
</dbReference>
<reference evidence="3" key="1">
    <citation type="journal article" date="2019" name="Int. J. Syst. Evol. Microbiol.">
        <title>The Global Catalogue of Microorganisms (GCM) 10K type strain sequencing project: providing services to taxonomists for standard genome sequencing and annotation.</title>
        <authorList>
            <consortium name="The Broad Institute Genomics Platform"/>
            <consortium name="The Broad Institute Genome Sequencing Center for Infectious Disease"/>
            <person name="Wu L."/>
            <person name="Ma J."/>
        </authorList>
    </citation>
    <scope>NUCLEOTIDE SEQUENCE [LARGE SCALE GENOMIC DNA]</scope>
    <source>
        <strain evidence="3">JCM 17759</strain>
    </source>
</reference>
<dbReference type="EMBL" id="BAABGA010000036">
    <property type="protein sequence ID" value="GAA4455940.1"/>
    <property type="molecule type" value="Genomic_DNA"/>
</dbReference>
<name>A0ABP8MWB4_9BACT</name>
<dbReference type="SUPFAM" id="SSF53448">
    <property type="entry name" value="Nucleotide-diphospho-sugar transferases"/>
    <property type="match status" value="1"/>
</dbReference>
<dbReference type="PANTHER" id="PTHR22916">
    <property type="entry name" value="GLYCOSYLTRANSFERASE"/>
    <property type="match status" value="1"/>
</dbReference>
<dbReference type="Gene3D" id="3.90.550.10">
    <property type="entry name" value="Spore Coat Polysaccharide Biosynthesis Protein SpsA, Chain A"/>
    <property type="match status" value="1"/>
</dbReference>
<dbReference type="PANTHER" id="PTHR22916:SF3">
    <property type="entry name" value="UDP-GLCNAC:BETAGAL BETA-1,3-N-ACETYLGLUCOSAMINYLTRANSFERASE-LIKE PROTEIN 1"/>
    <property type="match status" value="1"/>
</dbReference>
<evidence type="ECO:0000259" key="1">
    <source>
        <dbReference type="Pfam" id="PF00535"/>
    </source>
</evidence>
<dbReference type="InterPro" id="IPR029044">
    <property type="entry name" value="Nucleotide-diphossugar_trans"/>
</dbReference>
<gene>
    <name evidence="2" type="ORF">GCM10023156_30640</name>
</gene>
<dbReference type="Pfam" id="PF00535">
    <property type="entry name" value="Glycos_transf_2"/>
    <property type="match status" value="1"/>
</dbReference>
<sequence length="352" mass="38974">MPRISIAMSTYNGEKFLREQLDSLAAQTCLPLELVVGDDRSTDNTVAILESFAATAPFPVSISVNEKNLGFADNFLATASRCKGDWVAFCDQDDVWLPNRIADAASEVERGDEDLMLVVQAAELVDASLNKTGRRLPDIRRRRIVPPNGHYGFWQIAGFSQTVRSKLLSEFDWSNRPISEHPCFRWQPHDKWACMLANALGKTAYLPQVAALYRRHESTVTGDYERQSLTNKIATASTAGEDQYRFLQRVAHESRDTLLRLSEATTDATMKRRLVNGAEAYNRLAIIQLARADIHGCQSLGKRLSKLAGNIKSGVYFGSPFTARGLSSLAKDISVALGKSRVPSENASQTCD</sequence>
<evidence type="ECO:0000313" key="3">
    <source>
        <dbReference type="Proteomes" id="UP001500840"/>
    </source>
</evidence>
<organism evidence="2 3">
    <name type="scientific">Novipirellula rosea</name>
    <dbReference type="NCBI Taxonomy" id="1031540"/>
    <lineage>
        <taxon>Bacteria</taxon>
        <taxon>Pseudomonadati</taxon>
        <taxon>Planctomycetota</taxon>
        <taxon>Planctomycetia</taxon>
        <taxon>Pirellulales</taxon>
        <taxon>Pirellulaceae</taxon>
        <taxon>Novipirellula</taxon>
    </lineage>
</organism>
<protein>
    <submittedName>
        <fullName evidence="2">Glycosyltransferase family 2 protein</fullName>
    </submittedName>
</protein>
<keyword evidence="3" id="KW-1185">Reference proteome</keyword>
<accession>A0ABP8MWB4</accession>
<feature type="domain" description="Glycosyltransferase 2-like" evidence="1">
    <location>
        <begin position="5"/>
        <end position="163"/>
    </location>
</feature>